<dbReference type="GO" id="GO:0071555">
    <property type="term" value="P:cell wall organization"/>
    <property type="evidence" value="ECO:0007669"/>
    <property type="project" value="UniProtKB-KW"/>
</dbReference>
<dbReference type="EMBL" id="JAFKGL010000011">
    <property type="protein sequence ID" value="MBN9412578.1"/>
    <property type="molecule type" value="Genomic_DNA"/>
</dbReference>
<sequence length="378" mass="42134">MDFDKGRTIMTAPIAPITFQKFSFQNVEITNLPGFSTDTLDEACLAWNRSAAVLKSLSPETSLGVAGTRTEWEEVLRNPVKETEFREFLTSHFKAYHLSYDGDSTGLFTGYFEPSIKASMVPSADFPYPVYGRPQNLVVIEDLGQFHSALAGYRIAGTLQEKTLRPYYSRRELSSGCLEGHHLEIAWVANKIDLYFMHIQGSGKLEFEDHWIRVGYDGTNGYPYTSIGKYMVAQGFLTPENATMKGLKAWLQENPKKIDDILNQNDSFVFFKNLGAKEGPLGRQGAVLTPKRSLAVDPRVIALGMPLWLSAESPCVSERPLQRFMVAQDVGGAIKGPIRGDFYWGTGDQAGSLAGDMKSTGELYFLIPKTVEFKGFNR</sequence>
<dbReference type="EC" id="4.2.2.n1" evidence="2"/>
<dbReference type="SUPFAM" id="SSF50685">
    <property type="entry name" value="Barwin-like endoglucanases"/>
    <property type="match status" value="1"/>
</dbReference>
<comment type="catalytic activity">
    <reaction evidence="1">
        <text>Exolytic cleavage of the (1-&gt;4)-beta-glycosidic linkage between N-acetylmuramic acid (MurNAc) and N-acetylglucosamine (GlcNAc) residues in peptidoglycan, from either the reducing or the non-reducing ends of the peptidoglycan chains, with concomitant formation of a 1,6-anhydrobond in the MurNAc residue.</text>
        <dbReference type="EC" id="4.2.2.n1"/>
    </reaction>
</comment>
<evidence type="ECO:0000313" key="8">
    <source>
        <dbReference type="Proteomes" id="UP000664414"/>
    </source>
</evidence>
<keyword evidence="3" id="KW-0456">Lyase</keyword>
<reference evidence="7" key="1">
    <citation type="submission" date="2021-02" db="EMBL/GenBank/DDBJ databases">
        <title>Thiocyanate and organic carbon inputs drive convergent selection for specific autotrophic Afipia and Thiobacillus strains within complex microbiomes.</title>
        <authorList>
            <person name="Huddy R.J."/>
            <person name="Sachdeva R."/>
            <person name="Kadzinga F."/>
            <person name="Kantor R.S."/>
            <person name="Harrison S.T.L."/>
            <person name="Banfield J.F."/>
        </authorList>
    </citation>
    <scope>NUCLEOTIDE SEQUENCE</scope>
    <source>
        <strain evidence="7">SCN18_10_11_15_R4_P_38_20</strain>
    </source>
</reference>
<evidence type="ECO:0000313" key="7">
    <source>
        <dbReference type="EMBL" id="MBN9412578.1"/>
    </source>
</evidence>
<dbReference type="Pfam" id="PF03562">
    <property type="entry name" value="MltA"/>
    <property type="match status" value="1"/>
</dbReference>
<dbReference type="InterPro" id="IPR005300">
    <property type="entry name" value="MltA_B"/>
</dbReference>
<dbReference type="GO" id="GO:0004553">
    <property type="term" value="F:hydrolase activity, hydrolyzing O-glycosyl compounds"/>
    <property type="evidence" value="ECO:0007669"/>
    <property type="project" value="InterPro"/>
</dbReference>
<evidence type="ECO:0000256" key="4">
    <source>
        <dbReference type="ARBA" id="ARBA00023316"/>
    </source>
</evidence>
<dbReference type="PANTHER" id="PTHR30124">
    <property type="entry name" value="MEMBRANE-BOUND LYTIC MUREIN TRANSGLYCOSYLASE A"/>
    <property type="match status" value="1"/>
</dbReference>
<dbReference type="Gene3D" id="2.40.40.10">
    <property type="entry name" value="RlpA-like domain"/>
    <property type="match status" value="1"/>
</dbReference>
<comment type="caution">
    <text evidence="7">The sequence shown here is derived from an EMBL/GenBank/DDBJ whole genome shotgun (WGS) entry which is preliminary data.</text>
</comment>
<accession>A0A8J7PZR6</accession>
<dbReference type="Proteomes" id="UP000664414">
    <property type="component" value="Unassembled WGS sequence"/>
</dbReference>
<feature type="domain" description="Lytic transglycosylase MltA" evidence="6">
    <location>
        <begin position="115"/>
        <end position="272"/>
    </location>
</feature>
<evidence type="ECO:0000256" key="3">
    <source>
        <dbReference type="ARBA" id="ARBA00023239"/>
    </source>
</evidence>
<dbReference type="AlphaFoldDB" id="A0A8J7PZR6"/>
<dbReference type="GO" id="GO:0009253">
    <property type="term" value="P:peptidoglycan catabolic process"/>
    <property type="evidence" value="ECO:0007669"/>
    <property type="project" value="TreeGrafter"/>
</dbReference>
<proteinExistence type="predicted"/>
<dbReference type="GO" id="GO:0019867">
    <property type="term" value="C:outer membrane"/>
    <property type="evidence" value="ECO:0007669"/>
    <property type="project" value="InterPro"/>
</dbReference>
<dbReference type="InterPro" id="IPR026044">
    <property type="entry name" value="MltA"/>
</dbReference>
<gene>
    <name evidence="7" type="ORF">J0H12_01450</name>
</gene>
<dbReference type="GO" id="GO:0008933">
    <property type="term" value="F:peptidoglycan lytic transglycosylase activity"/>
    <property type="evidence" value="ECO:0007669"/>
    <property type="project" value="TreeGrafter"/>
</dbReference>
<dbReference type="PIRSF" id="PIRSF019422">
    <property type="entry name" value="MltA"/>
    <property type="match status" value="1"/>
</dbReference>
<evidence type="ECO:0000256" key="2">
    <source>
        <dbReference type="ARBA" id="ARBA00012587"/>
    </source>
</evidence>
<dbReference type="PANTHER" id="PTHR30124:SF0">
    <property type="entry name" value="MEMBRANE-BOUND LYTIC MUREIN TRANSGLYCOSYLASE A"/>
    <property type="match status" value="1"/>
</dbReference>
<dbReference type="GO" id="GO:0009254">
    <property type="term" value="P:peptidoglycan turnover"/>
    <property type="evidence" value="ECO:0007669"/>
    <property type="project" value="InterPro"/>
</dbReference>
<name>A0A8J7PZR6_9PROT</name>
<evidence type="ECO:0000256" key="5">
    <source>
        <dbReference type="ARBA" id="ARBA00030918"/>
    </source>
</evidence>
<keyword evidence="4" id="KW-0961">Cell wall biogenesis/degradation</keyword>
<dbReference type="SMART" id="SM00925">
    <property type="entry name" value="MltA"/>
    <property type="match status" value="1"/>
</dbReference>
<protein>
    <recommendedName>
        <fullName evidence="2">peptidoglycan lytic exotransglycosylase</fullName>
        <ecNumber evidence="2">4.2.2.n1</ecNumber>
    </recommendedName>
    <alternativeName>
        <fullName evidence="5">Murein hydrolase A</fullName>
    </alternativeName>
</protein>
<dbReference type="CDD" id="cd14668">
    <property type="entry name" value="mlta_B"/>
    <property type="match status" value="1"/>
</dbReference>
<dbReference type="InterPro" id="IPR036908">
    <property type="entry name" value="RlpA-like_sf"/>
</dbReference>
<evidence type="ECO:0000259" key="6">
    <source>
        <dbReference type="SMART" id="SM00925"/>
    </source>
</evidence>
<evidence type="ECO:0000256" key="1">
    <source>
        <dbReference type="ARBA" id="ARBA00001420"/>
    </source>
</evidence>
<dbReference type="CDD" id="cd14485">
    <property type="entry name" value="mltA_like_LT_A"/>
    <property type="match status" value="1"/>
</dbReference>
<organism evidence="7 8">
    <name type="scientific">Candidatus Paracaedimonas acanthamoebae</name>
    <dbReference type="NCBI Taxonomy" id="244581"/>
    <lineage>
        <taxon>Bacteria</taxon>
        <taxon>Pseudomonadati</taxon>
        <taxon>Pseudomonadota</taxon>
        <taxon>Alphaproteobacteria</taxon>
        <taxon>Holosporales</taxon>
        <taxon>Caedimonadaceae</taxon>
        <taxon>Candidatus Paracaedimonas</taxon>
    </lineage>
</organism>
<dbReference type="Pfam" id="PF06725">
    <property type="entry name" value="3D"/>
    <property type="match status" value="1"/>
</dbReference>
<dbReference type="InterPro" id="IPR010611">
    <property type="entry name" value="3D_dom"/>
</dbReference>
<dbReference type="Gene3D" id="2.40.240.50">
    <property type="entry name" value="Barwin-like endoglucanases"/>
    <property type="match status" value="1"/>
</dbReference>